<protein>
    <submittedName>
        <fullName evidence="1">DUF1800 domain-containing protein</fullName>
    </submittedName>
</protein>
<sequence>MNNFDELKHLYSRAGFGITFNTNLNNISLKSAVSALFADSETRSPIHVITENIDMVNPKKLTPEDKRIKVVQRHMQDVSLNTAWLLQMCNSKAQLREKMTLFWHNHFACSVANPLFEQQLNNVHREYALGNFRDMLLKVSQSPAMLHFLNNEQNRKSHPNENFAREVMELFTLGRGNYTEQDIKEAARAFTGWTFNKDTGDYIFNAKVHDTGPKNFRGKSGSFTGEQVIDMLLADKQTARFICTKLYRYLVNEVPDKAQVEEMATVWYNAKYEVRPLLEHVFKSTWFYEDKNVGTLIKSPIELLCSLTRQFYVSYQDPLMLMQVQRVLGQTLFRPPNVAGWSGGRNWIDSSSLMARLKLPSTILSAGVLEATGKVSAEDELYVAAMQKQDSNVAANTTKSIPNWAKLVQSIPKGLAPLQVAGYILNSNIGPNLAARIKKQPDTRAMLMMIVSTPEYQLC</sequence>
<dbReference type="OrthoDB" id="9772295at2"/>
<dbReference type="AlphaFoldDB" id="A0A4Q5LKK9"/>
<reference evidence="1 2" key="1">
    <citation type="submission" date="2019-02" db="EMBL/GenBank/DDBJ databases">
        <title>Bacterial novel species Mucilaginibacter sp. 17JY9-4 isolated from soil.</title>
        <authorList>
            <person name="Jung H.-Y."/>
        </authorList>
    </citation>
    <scope>NUCLEOTIDE SEQUENCE [LARGE SCALE GENOMIC DNA]</scope>
    <source>
        <strain evidence="1 2">17JY9-4</strain>
    </source>
</reference>
<proteinExistence type="predicted"/>
<keyword evidence="2" id="KW-1185">Reference proteome</keyword>
<dbReference type="RefSeq" id="WP_129876868.1">
    <property type="nucleotide sequence ID" value="NZ_SEWG01000004.1"/>
</dbReference>
<evidence type="ECO:0000313" key="1">
    <source>
        <dbReference type="EMBL" id="RYU90211.1"/>
    </source>
</evidence>
<dbReference type="InterPro" id="IPR014917">
    <property type="entry name" value="DUF1800"/>
</dbReference>
<dbReference type="Proteomes" id="UP000293331">
    <property type="component" value="Unassembled WGS sequence"/>
</dbReference>
<evidence type="ECO:0000313" key="2">
    <source>
        <dbReference type="Proteomes" id="UP000293331"/>
    </source>
</evidence>
<organism evidence="1 2">
    <name type="scientific">Mucilaginibacter terrigena</name>
    <dbReference type="NCBI Taxonomy" id="2492395"/>
    <lineage>
        <taxon>Bacteria</taxon>
        <taxon>Pseudomonadati</taxon>
        <taxon>Bacteroidota</taxon>
        <taxon>Sphingobacteriia</taxon>
        <taxon>Sphingobacteriales</taxon>
        <taxon>Sphingobacteriaceae</taxon>
        <taxon>Mucilaginibacter</taxon>
    </lineage>
</organism>
<accession>A0A4Q5LKK9</accession>
<gene>
    <name evidence="1" type="ORF">EWM62_11780</name>
</gene>
<dbReference type="EMBL" id="SEWG01000004">
    <property type="protein sequence ID" value="RYU90211.1"/>
    <property type="molecule type" value="Genomic_DNA"/>
</dbReference>
<name>A0A4Q5LKK9_9SPHI</name>
<dbReference type="Pfam" id="PF08811">
    <property type="entry name" value="DUF1800"/>
    <property type="match status" value="1"/>
</dbReference>
<comment type="caution">
    <text evidence="1">The sequence shown here is derived from an EMBL/GenBank/DDBJ whole genome shotgun (WGS) entry which is preliminary data.</text>
</comment>